<name>A0A8T2PQX9_9TELE</name>
<evidence type="ECO:0000259" key="3">
    <source>
        <dbReference type="Pfam" id="PF00048"/>
    </source>
</evidence>
<gene>
    <name evidence="4" type="ORF">JZ751_011886</name>
</gene>
<dbReference type="AlphaFoldDB" id="A0A8T2PQX9"/>
<dbReference type="Proteomes" id="UP000824540">
    <property type="component" value="Unassembled WGS sequence"/>
</dbReference>
<feature type="chain" id="PRO_5035912387" description="Chemokine interleukin-8-like domain-containing protein" evidence="2">
    <location>
        <begin position="33"/>
        <end position="67"/>
    </location>
</feature>
<protein>
    <recommendedName>
        <fullName evidence="3">Chemokine interleukin-8-like domain-containing protein</fullName>
    </recommendedName>
</protein>
<comment type="caution">
    <text evidence="4">The sequence shown here is derived from an EMBL/GenBank/DDBJ whole genome shotgun (WGS) entry which is preliminary data.</text>
</comment>
<evidence type="ECO:0000256" key="1">
    <source>
        <dbReference type="ARBA" id="ARBA00022514"/>
    </source>
</evidence>
<evidence type="ECO:0000313" key="5">
    <source>
        <dbReference type="Proteomes" id="UP000824540"/>
    </source>
</evidence>
<dbReference type="OrthoDB" id="8900217at2759"/>
<dbReference type="InterPro" id="IPR001811">
    <property type="entry name" value="Chemokine_IL8-like_dom"/>
</dbReference>
<keyword evidence="5" id="KW-1185">Reference proteome</keyword>
<dbReference type="Pfam" id="PF00048">
    <property type="entry name" value="IL8"/>
    <property type="match status" value="1"/>
</dbReference>
<accession>A0A8T2PQX9</accession>
<evidence type="ECO:0000313" key="4">
    <source>
        <dbReference type="EMBL" id="KAG9353763.1"/>
    </source>
</evidence>
<dbReference type="GO" id="GO:0008009">
    <property type="term" value="F:chemokine activity"/>
    <property type="evidence" value="ECO:0007669"/>
    <property type="project" value="InterPro"/>
</dbReference>
<dbReference type="Gene3D" id="2.40.50.40">
    <property type="match status" value="1"/>
</dbReference>
<keyword evidence="2" id="KW-0732">Signal</keyword>
<dbReference type="InterPro" id="IPR036048">
    <property type="entry name" value="Interleukin_8-like_sf"/>
</dbReference>
<feature type="domain" description="Chemokine interleukin-8-like" evidence="3">
    <location>
        <begin position="37"/>
        <end position="63"/>
    </location>
</feature>
<feature type="signal peptide" evidence="2">
    <location>
        <begin position="1"/>
        <end position="32"/>
    </location>
</feature>
<dbReference type="SUPFAM" id="SSF54117">
    <property type="entry name" value="Interleukin 8-like chemokines"/>
    <property type="match status" value="1"/>
</dbReference>
<reference evidence="4" key="1">
    <citation type="thesis" date="2021" institute="BYU ScholarsArchive" country="Provo, UT, USA">
        <title>Applications of and Algorithms for Genome Assembly and Genomic Analyses with an Emphasis on Marine Teleosts.</title>
        <authorList>
            <person name="Pickett B.D."/>
        </authorList>
    </citation>
    <scope>NUCLEOTIDE SEQUENCE</scope>
    <source>
        <strain evidence="4">HI-2016</strain>
    </source>
</reference>
<dbReference type="GO" id="GO:0006955">
    <property type="term" value="P:immune response"/>
    <property type="evidence" value="ECO:0007669"/>
    <property type="project" value="InterPro"/>
</dbReference>
<evidence type="ECO:0000256" key="2">
    <source>
        <dbReference type="SAM" id="SignalP"/>
    </source>
</evidence>
<keyword evidence="1" id="KW-0202">Cytokine</keyword>
<sequence length="67" mass="7706">MYQHRHSMTMSTGISLCTWVFLLYCCSSGAWGELALDCCLKVSDTEIPARIVRGYQRQRGRCKSLRM</sequence>
<proteinExistence type="predicted"/>
<dbReference type="EMBL" id="JAFBMS010000003">
    <property type="protein sequence ID" value="KAG9353763.1"/>
    <property type="molecule type" value="Genomic_DNA"/>
</dbReference>
<dbReference type="GO" id="GO:0005615">
    <property type="term" value="C:extracellular space"/>
    <property type="evidence" value="ECO:0007669"/>
    <property type="project" value="UniProtKB-KW"/>
</dbReference>
<organism evidence="4 5">
    <name type="scientific">Albula glossodonta</name>
    <name type="common">roundjaw bonefish</name>
    <dbReference type="NCBI Taxonomy" id="121402"/>
    <lineage>
        <taxon>Eukaryota</taxon>
        <taxon>Metazoa</taxon>
        <taxon>Chordata</taxon>
        <taxon>Craniata</taxon>
        <taxon>Vertebrata</taxon>
        <taxon>Euteleostomi</taxon>
        <taxon>Actinopterygii</taxon>
        <taxon>Neopterygii</taxon>
        <taxon>Teleostei</taxon>
        <taxon>Albuliformes</taxon>
        <taxon>Albulidae</taxon>
        <taxon>Albula</taxon>
    </lineage>
</organism>